<proteinExistence type="predicted"/>
<organism evidence="9 10">
    <name type="scientific">Cyphellophora attinorum</name>
    <dbReference type="NCBI Taxonomy" id="1664694"/>
    <lineage>
        <taxon>Eukaryota</taxon>
        <taxon>Fungi</taxon>
        <taxon>Dikarya</taxon>
        <taxon>Ascomycota</taxon>
        <taxon>Pezizomycotina</taxon>
        <taxon>Eurotiomycetes</taxon>
        <taxon>Chaetothyriomycetidae</taxon>
        <taxon>Chaetothyriales</taxon>
        <taxon>Cyphellophoraceae</taxon>
        <taxon>Cyphellophora</taxon>
    </lineage>
</organism>
<gene>
    <name evidence="9" type="ORF">AB675_8849</name>
</gene>
<dbReference type="InterPro" id="IPR034804">
    <property type="entry name" value="SQR/QFR_C/D"/>
</dbReference>
<dbReference type="Gene3D" id="1.20.1300.10">
    <property type="entry name" value="Fumarate reductase/succinate dehydrogenase, transmembrane subunit"/>
    <property type="match status" value="1"/>
</dbReference>
<evidence type="ECO:0000256" key="1">
    <source>
        <dbReference type="ARBA" id="ARBA00004370"/>
    </source>
</evidence>
<evidence type="ECO:0000313" key="9">
    <source>
        <dbReference type="EMBL" id="KPI36209.1"/>
    </source>
</evidence>
<feature type="transmembrane region" description="Helical" evidence="8">
    <location>
        <begin position="142"/>
        <end position="163"/>
    </location>
</feature>
<evidence type="ECO:0000256" key="3">
    <source>
        <dbReference type="ARBA" id="ARBA00022692"/>
    </source>
</evidence>
<evidence type="ECO:0000256" key="7">
    <source>
        <dbReference type="ARBA" id="ARBA00023136"/>
    </source>
</evidence>
<sequence length="200" mass="21153">MASFPTSVRLASRKSSSTLTPVRFLGHRSISLQDRPRPFALTRISPAVVVNRVRFSSSSAITATAQTQQRTSPPLTPAQHTQILATQRLSRPVAPHLSIYKPQIHSIASALQRNTGLLLSGGLYIFGICYALNSIVPLGDVTAGTIALAASLGGLGWGMVGWIGKGLVAWTGSFHSINGCLGLLRGTASPEWQSGRGRGL</sequence>
<dbReference type="SUPFAM" id="SSF81343">
    <property type="entry name" value="Fumarate reductase respiratory complex transmembrane subunits"/>
    <property type="match status" value="1"/>
</dbReference>
<keyword evidence="7 8" id="KW-0472">Membrane</keyword>
<evidence type="ECO:0000256" key="5">
    <source>
        <dbReference type="ARBA" id="ARBA00022989"/>
    </source>
</evidence>
<dbReference type="PANTHER" id="PTHR10978:SF5">
    <property type="entry name" value="SUCCINATE DEHYDROGENASE CYTOCHROME B560 SUBUNIT, MITOCHONDRIAL"/>
    <property type="match status" value="1"/>
</dbReference>
<dbReference type="InterPro" id="IPR000701">
    <property type="entry name" value="SuccDH_FuR_B_TM-su"/>
</dbReference>
<dbReference type="OrthoDB" id="588261at2759"/>
<keyword evidence="10" id="KW-1185">Reference proteome</keyword>
<keyword evidence="5 8" id="KW-1133">Transmembrane helix</keyword>
<keyword evidence="4" id="KW-0479">Metal-binding</keyword>
<dbReference type="GO" id="GO:0006099">
    <property type="term" value="P:tricarboxylic acid cycle"/>
    <property type="evidence" value="ECO:0007669"/>
    <property type="project" value="InterPro"/>
</dbReference>
<dbReference type="VEuPathDB" id="FungiDB:AB675_8849"/>
<dbReference type="Pfam" id="PF01127">
    <property type="entry name" value="Sdh_cyt"/>
    <property type="match status" value="1"/>
</dbReference>
<dbReference type="GO" id="GO:0006121">
    <property type="term" value="P:mitochondrial electron transport, succinate to ubiquinone"/>
    <property type="evidence" value="ECO:0007669"/>
    <property type="project" value="TreeGrafter"/>
</dbReference>
<reference evidence="9 10" key="1">
    <citation type="submission" date="2015-06" db="EMBL/GenBank/DDBJ databases">
        <title>Draft genome of the ant-associated black yeast Phialophora attae CBS 131958.</title>
        <authorList>
            <person name="Moreno L.F."/>
            <person name="Stielow B.J."/>
            <person name="de Hoog S."/>
            <person name="Vicente V.A."/>
            <person name="Weiss V.A."/>
            <person name="de Vries M."/>
            <person name="Cruz L.M."/>
            <person name="Souza E.M."/>
        </authorList>
    </citation>
    <scope>NUCLEOTIDE SEQUENCE [LARGE SCALE GENOMIC DNA]</scope>
    <source>
        <strain evidence="9 10">CBS 131958</strain>
    </source>
</reference>
<dbReference type="STRING" id="1664694.A0A0N0NJ52"/>
<evidence type="ECO:0000256" key="4">
    <source>
        <dbReference type="ARBA" id="ARBA00022723"/>
    </source>
</evidence>
<comment type="caution">
    <text evidence="9">The sequence shown here is derived from an EMBL/GenBank/DDBJ whole genome shotgun (WGS) entry which is preliminary data.</text>
</comment>
<evidence type="ECO:0000313" key="10">
    <source>
        <dbReference type="Proteomes" id="UP000038010"/>
    </source>
</evidence>
<dbReference type="PANTHER" id="PTHR10978">
    <property type="entry name" value="SUCCINATE DEHYDROGENASE CYTOCHROME B560 SUBUNIT"/>
    <property type="match status" value="1"/>
</dbReference>
<keyword evidence="3 8" id="KW-0812">Transmembrane</keyword>
<dbReference type="GO" id="GO:0046872">
    <property type="term" value="F:metal ion binding"/>
    <property type="evidence" value="ECO:0007669"/>
    <property type="project" value="UniProtKB-KW"/>
</dbReference>
<dbReference type="Proteomes" id="UP000038010">
    <property type="component" value="Unassembled WGS sequence"/>
</dbReference>
<name>A0A0N0NJ52_9EURO</name>
<accession>A0A0N0NJ52</accession>
<evidence type="ECO:0000256" key="2">
    <source>
        <dbReference type="ARBA" id="ARBA00022617"/>
    </source>
</evidence>
<protein>
    <submittedName>
        <fullName evidence="9">Uncharacterized protein</fullName>
    </submittedName>
</protein>
<dbReference type="AlphaFoldDB" id="A0A0N0NJ52"/>
<keyword evidence="2" id="KW-0349">Heme</keyword>
<dbReference type="GO" id="GO:0009055">
    <property type="term" value="F:electron transfer activity"/>
    <property type="evidence" value="ECO:0007669"/>
    <property type="project" value="InterPro"/>
</dbReference>
<dbReference type="EMBL" id="LFJN01000033">
    <property type="protein sequence ID" value="KPI36209.1"/>
    <property type="molecule type" value="Genomic_DNA"/>
</dbReference>
<comment type="subcellular location">
    <subcellularLocation>
        <location evidence="1">Membrane</location>
    </subcellularLocation>
</comment>
<dbReference type="InterPro" id="IPR014314">
    <property type="entry name" value="Succ_DH_cytb556"/>
</dbReference>
<evidence type="ECO:0000256" key="8">
    <source>
        <dbReference type="SAM" id="Phobius"/>
    </source>
</evidence>
<dbReference type="GO" id="GO:0005739">
    <property type="term" value="C:mitochondrion"/>
    <property type="evidence" value="ECO:0007669"/>
    <property type="project" value="GOC"/>
</dbReference>
<evidence type="ECO:0000256" key="6">
    <source>
        <dbReference type="ARBA" id="ARBA00023004"/>
    </source>
</evidence>
<dbReference type="GeneID" id="28741211"/>
<dbReference type="RefSeq" id="XP_017996172.1">
    <property type="nucleotide sequence ID" value="XM_018149331.1"/>
</dbReference>
<feature type="transmembrane region" description="Helical" evidence="8">
    <location>
        <begin position="116"/>
        <end position="136"/>
    </location>
</feature>
<keyword evidence="6" id="KW-0408">Iron</keyword>
<dbReference type="GO" id="GO:0016020">
    <property type="term" value="C:membrane"/>
    <property type="evidence" value="ECO:0007669"/>
    <property type="project" value="UniProtKB-SubCell"/>
</dbReference>